<dbReference type="CDD" id="cd18809">
    <property type="entry name" value="SF1_C_RecD"/>
    <property type="match status" value="1"/>
</dbReference>
<evidence type="ECO:0000313" key="1">
    <source>
        <dbReference type="EMBL" id="KIJ36907.1"/>
    </source>
</evidence>
<dbReference type="EMBL" id="KN837173">
    <property type="protein sequence ID" value="KIJ36907.1"/>
    <property type="molecule type" value="Genomic_DNA"/>
</dbReference>
<proteinExistence type="predicted"/>
<reference evidence="1 2" key="1">
    <citation type="submission" date="2014-06" db="EMBL/GenBank/DDBJ databases">
        <title>Evolutionary Origins and Diversification of the Mycorrhizal Mutualists.</title>
        <authorList>
            <consortium name="DOE Joint Genome Institute"/>
            <consortium name="Mycorrhizal Genomics Consortium"/>
            <person name="Kohler A."/>
            <person name="Kuo A."/>
            <person name="Nagy L.G."/>
            <person name="Floudas D."/>
            <person name="Copeland A."/>
            <person name="Barry K.W."/>
            <person name="Cichocki N."/>
            <person name="Veneault-Fourrey C."/>
            <person name="LaButti K."/>
            <person name="Lindquist E.A."/>
            <person name="Lipzen A."/>
            <person name="Lundell T."/>
            <person name="Morin E."/>
            <person name="Murat C."/>
            <person name="Riley R."/>
            <person name="Ohm R."/>
            <person name="Sun H."/>
            <person name="Tunlid A."/>
            <person name="Henrissat B."/>
            <person name="Grigoriev I.V."/>
            <person name="Hibbett D.S."/>
            <person name="Martin F."/>
        </authorList>
    </citation>
    <scope>NUCLEOTIDE SEQUENCE [LARGE SCALE GENOMIC DNA]</scope>
    <source>
        <strain evidence="1 2">SS14</strain>
    </source>
</reference>
<dbReference type="OrthoDB" id="432234at2759"/>
<dbReference type="AlphaFoldDB" id="A0A0C9V5T3"/>
<dbReference type="Proteomes" id="UP000054279">
    <property type="component" value="Unassembled WGS sequence"/>
</dbReference>
<gene>
    <name evidence="1" type="ORF">M422DRAFT_260531</name>
</gene>
<sequence>MASRQREKLQRVRTRRNCRRLWVRLTSAECPRFAAESKTGKFLASSQLPLTLTWAITIHKSQELALERVVIELGLKTFSLGLSFVAMSRVKKLSGLTFKTEFAITWLQKPSSQMQEAMQRDIQHRED</sequence>
<dbReference type="InterPro" id="IPR027417">
    <property type="entry name" value="P-loop_NTPase"/>
</dbReference>
<evidence type="ECO:0000313" key="2">
    <source>
        <dbReference type="Proteomes" id="UP000054279"/>
    </source>
</evidence>
<keyword evidence="2" id="KW-1185">Reference proteome</keyword>
<dbReference type="PANTHER" id="PTHR47642">
    <property type="entry name" value="ATP-DEPENDENT DNA HELICASE"/>
    <property type="match status" value="1"/>
</dbReference>
<accession>A0A0C9V5T3</accession>
<organism evidence="1 2">
    <name type="scientific">Sphaerobolus stellatus (strain SS14)</name>
    <dbReference type="NCBI Taxonomy" id="990650"/>
    <lineage>
        <taxon>Eukaryota</taxon>
        <taxon>Fungi</taxon>
        <taxon>Dikarya</taxon>
        <taxon>Basidiomycota</taxon>
        <taxon>Agaricomycotina</taxon>
        <taxon>Agaricomycetes</taxon>
        <taxon>Phallomycetidae</taxon>
        <taxon>Geastrales</taxon>
        <taxon>Sphaerobolaceae</taxon>
        <taxon>Sphaerobolus</taxon>
    </lineage>
</organism>
<dbReference type="InterPro" id="IPR051055">
    <property type="entry name" value="PIF1_helicase"/>
</dbReference>
<name>A0A0C9V5T3_SPHS4</name>
<evidence type="ECO:0008006" key="3">
    <source>
        <dbReference type="Google" id="ProtNLM"/>
    </source>
</evidence>
<dbReference type="SUPFAM" id="SSF52540">
    <property type="entry name" value="P-loop containing nucleoside triphosphate hydrolases"/>
    <property type="match status" value="1"/>
</dbReference>
<dbReference type="HOGENOM" id="CLU_1971914_0_0_1"/>
<protein>
    <recommendedName>
        <fullName evidence="3">ATP-dependent DNA helicase</fullName>
    </recommendedName>
</protein>